<sequence>MTANVTMPDSNDASRFDIMSTGNVRYSIKARSPADAKKWVWHLMESKRFLIDMKRTPRSSTTAARLNNLTGNNGIDSMAQNSLDDLWDRDKDVLETVESTTLDDPLLDKVTSALDLITNQPTDNLDTSGSSARDRSGTGLEQASISGADEYHACLSTNATTEIDDQNEIPNRPSILIKPDQLPLLAISGPQASINIHTLMYMLEIQLETQERVVQTLVKGLTDKLPLAGSKPSADEVTHNTTTAQLPALLTESVSHVQDTARRIVALYDSRERMWSRRLRKEIESRRRWEEVVARVAGIDNNATSPNLTEANHGRVNAVNETTPVGVPCILPNASMATAPTHFDQSSRRSVSIQSNHSASRQYADGSYSRTSNTATDYQNNSAYACSENDDDEYNGDVFYDAEYDQNSESFLENALGFSTMDDSPAVQLTCNPLTSPTSESQGKHIFLDNESLQVSFKGYHGVEKARKHLPLDPSIPKPALAVWSFLKSAIGKDLSKVTLPVFFNEPLSMLQRMCEDIEYIDLLSLASRTGSAKLNGQETKETLRSNGLPDPAMEAATHLQIDFAQIQQLQNEDASLMRIMLIAAYAMSSYGSTVGRVNKPFNPMLGETFELVRKDKQYRYFSEQVCHHPPISACFCESPDYVFWTESNVKSKFWGKSLELHPLGNCHVSLPKYQVDSATGDLAVVGSEHYSWKKVTTCVNNLIVGKLSIDHYGDMVITNWETGETATLTFKVRSTNGWFISTAKDESGSGGGEIVGKVTDSRGQIRFEIKGRWDDTLTAIPVLNANDCRLRPDQRAMECGLWDAANTDKEKLEMLQRSNRKRAETKFHETGIPSGPVHTGSSISTNEPWWTPRWFVREIEPDTKEEHWRFTNEYWTIRQAISEGKLTQWPDYVMDVFGIGPKTIE</sequence>
<reference evidence="5 6" key="2">
    <citation type="submission" date="2016-05" db="EMBL/GenBank/DDBJ databases">
        <title>Lineage-specific infection strategies underlie the spectrum of fungal disease in amphibians.</title>
        <authorList>
            <person name="Cuomo C.A."/>
            <person name="Farrer R.A."/>
            <person name="James T."/>
            <person name="Longcore J."/>
            <person name="Birren B."/>
        </authorList>
    </citation>
    <scope>NUCLEOTIDE SEQUENCE [LARGE SCALE GENOMIC DNA]</scope>
    <source>
        <strain evidence="5 6">JEL423</strain>
    </source>
</reference>
<comment type="similarity">
    <text evidence="1 3">Belongs to the OSBP family.</text>
</comment>
<dbReference type="AlphaFoldDB" id="A0A177WBP5"/>
<organism evidence="5 6">
    <name type="scientific">Batrachochytrium dendrobatidis (strain JEL423)</name>
    <dbReference type="NCBI Taxonomy" id="403673"/>
    <lineage>
        <taxon>Eukaryota</taxon>
        <taxon>Fungi</taxon>
        <taxon>Fungi incertae sedis</taxon>
        <taxon>Chytridiomycota</taxon>
        <taxon>Chytridiomycota incertae sedis</taxon>
        <taxon>Chytridiomycetes</taxon>
        <taxon>Rhizophydiales</taxon>
        <taxon>Rhizophydiales incertae sedis</taxon>
        <taxon>Batrachochytrium</taxon>
    </lineage>
</organism>
<dbReference type="EMBL" id="DS022300">
    <property type="protein sequence ID" value="OAJ37528.1"/>
    <property type="molecule type" value="Genomic_DNA"/>
</dbReference>
<evidence type="ECO:0000313" key="6">
    <source>
        <dbReference type="Proteomes" id="UP000077115"/>
    </source>
</evidence>
<evidence type="ECO:0000256" key="4">
    <source>
        <dbReference type="SAM" id="MobiDB-lite"/>
    </source>
</evidence>
<dbReference type="GO" id="GO:0005635">
    <property type="term" value="C:nuclear envelope"/>
    <property type="evidence" value="ECO:0007669"/>
    <property type="project" value="TreeGrafter"/>
</dbReference>
<dbReference type="VEuPathDB" id="FungiDB:BDEG_21540"/>
<feature type="compositionally biased region" description="Polar residues" evidence="4">
    <location>
        <begin position="120"/>
        <end position="131"/>
    </location>
</feature>
<protein>
    <recommendedName>
        <fullName evidence="7">Oxysterol-binding protein</fullName>
    </recommendedName>
</protein>
<dbReference type="GO" id="GO:0097038">
    <property type="term" value="C:perinuclear endoplasmic reticulum"/>
    <property type="evidence" value="ECO:0007669"/>
    <property type="project" value="TreeGrafter"/>
</dbReference>
<gene>
    <name evidence="5" type="ORF">BDEG_21540</name>
</gene>
<dbReference type="PROSITE" id="PS01013">
    <property type="entry name" value="OSBP"/>
    <property type="match status" value="1"/>
</dbReference>
<dbReference type="PANTHER" id="PTHR10972:SF205">
    <property type="entry name" value="OXYSTEROL-BINDING PROTEIN 1"/>
    <property type="match status" value="1"/>
</dbReference>
<dbReference type="GO" id="GO:0034727">
    <property type="term" value="P:piecemeal microautophagy of the nucleus"/>
    <property type="evidence" value="ECO:0007669"/>
    <property type="project" value="TreeGrafter"/>
</dbReference>
<dbReference type="GO" id="GO:0005886">
    <property type="term" value="C:plasma membrane"/>
    <property type="evidence" value="ECO:0007669"/>
    <property type="project" value="TreeGrafter"/>
</dbReference>
<dbReference type="GO" id="GO:0032934">
    <property type="term" value="F:sterol binding"/>
    <property type="evidence" value="ECO:0007669"/>
    <property type="project" value="TreeGrafter"/>
</dbReference>
<dbReference type="InterPro" id="IPR037239">
    <property type="entry name" value="OSBP_sf"/>
</dbReference>
<dbReference type="Pfam" id="PF01237">
    <property type="entry name" value="Oxysterol_BP"/>
    <property type="match status" value="3"/>
</dbReference>
<feature type="region of interest" description="Disordered" evidence="4">
    <location>
        <begin position="120"/>
        <end position="142"/>
    </location>
</feature>
<dbReference type="InterPro" id="IPR018494">
    <property type="entry name" value="Oxysterol-bd_CS"/>
</dbReference>
<feature type="compositionally biased region" description="Polar residues" evidence="4">
    <location>
        <begin position="348"/>
        <end position="361"/>
    </location>
</feature>
<feature type="region of interest" description="Disordered" evidence="4">
    <location>
        <begin position="341"/>
        <end position="375"/>
    </location>
</feature>
<feature type="region of interest" description="Disordered" evidence="4">
    <location>
        <begin position="824"/>
        <end position="844"/>
    </location>
</feature>
<evidence type="ECO:0000256" key="2">
    <source>
        <dbReference type="ARBA" id="ARBA00022553"/>
    </source>
</evidence>
<reference evidence="5 6" key="1">
    <citation type="submission" date="2006-10" db="EMBL/GenBank/DDBJ databases">
        <title>The Genome Sequence of Batrachochytrium dendrobatidis JEL423.</title>
        <authorList>
            <consortium name="The Broad Institute Genome Sequencing Platform"/>
            <person name="Birren B."/>
            <person name="Lander E."/>
            <person name="Galagan J."/>
            <person name="Cuomo C."/>
            <person name="Devon K."/>
            <person name="Jaffe D."/>
            <person name="Butler J."/>
            <person name="Alvarez P."/>
            <person name="Gnerre S."/>
            <person name="Grabherr M."/>
            <person name="Kleber M."/>
            <person name="Mauceli E."/>
            <person name="Brockman W."/>
            <person name="Young S."/>
            <person name="LaButti K."/>
            <person name="Sykes S."/>
            <person name="DeCaprio D."/>
            <person name="Crawford M."/>
            <person name="Koehrsen M."/>
            <person name="Engels R."/>
            <person name="Montgomery P."/>
            <person name="Pearson M."/>
            <person name="Howarth C."/>
            <person name="Larson L."/>
            <person name="White J."/>
            <person name="O'Leary S."/>
            <person name="Kodira C."/>
            <person name="Zeng Q."/>
            <person name="Yandava C."/>
            <person name="Alvarado L."/>
            <person name="Longcore J."/>
            <person name="James T."/>
        </authorList>
    </citation>
    <scope>NUCLEOTIDE SEQUENCE [LARGE SCALE GENOMIC DNA]</scope>
    <source>
        <strain evidence="5 6">JEL423</strain>
    </source>
</reference>
<evidence type="ECO:0000313" key="5">
    <source>
        <dbReference type="EMBL" id="OAJ37528.1"/>
    </source>
</evidence>
<evidence type="ECO:0008006" key="7">
    <source>
        <dbReference type="Google" id="ProtNLM"/>
    </source>
</evidence>
<dbReference type="GO" id="GO:0006897">
    <property type="term" value="P:endocytosis"/>
    <property type="evidence" value="ECO:0007669"/>
    <property type="project" value="TreeGrafter"/>
</dbReference>
<evidence type="ECO:0000256" key="1">
    <source>
        <dbReference type="ARBA" id="ARBA00008842"/>
    </source>
</evidence>
<dbReference type="Proteomes" id="UP000077115">
    <property type="component" value="Unassembled WGS sequence"/>
</dbReference>
<dbReference type="FunFam" id="2.40.160.120:FF:000001">
    <property type="entry name" value="Oxysterol-binding protein"/>
    <property type="match status" value="1"/>
</dbReference>
<dbReference type="Gene3D" id="2.40.160.120">
    <property type="match status" value="1"/>
</dbReference>
<dbReference type="GO" id="GO:0006887">
    <property type="term" value="P:exocytosis"/>
    <property type="evidence" value="ECO:0007669"/>
    <property type="project" value="TreeGrafter"/>
</dbReference>
<dbReference type="GO" id="GO:0005829">
    <property type="term" value="C:cytosol"/>
    <property type="evidence" value="ECO:0007669"/>
    <property type="project" value="TreeGrafter"/>
</dbReference>
<dbReference type="GO" id="GO:0120009">
    <property type="term" value="P:intermembrane lipid transfer"/>
    <property type="evidence" value="ECO:0007669"/>
    <property type="project" value="UniProtKB-ARBA"/>
</dbReference>
<dbReference type="GO" id="GO:0030011">
    <property type="term" value="P:maintenance of cell polarity"/>
    <property type="evidence" value="ECO:0007669"/>
    <property type="project" value="TreeGrafter"/>
</dbReference>
<name>A0A177WBP5_BATDL</name>
<evidence type="ECO:0000256" key="3">
    <source>
        <dbReference type="RuleBase" id="RU003844"/>
    </source>
</evidence>
<dbReference type="STRING" id="403673.A0A177WBP5"/>
<proteinExistence type="inferred from homology"/>
<dbReference type="OrthoDB" id="1854502at2759"/>
<keyword evidence="2" id="KW-0597">Phosphoprotein</keyword>
<dbReference type="InterPro" id="IPR000648">
    <property type="entry name" value="Oxysterol-bd"/>
</dbReference>
<dbReference type="SUPFAM" id="SSF144000">
    <property type="entry name" value="Oxysterol-binding protein-like"/>
    <property type="match status" value="1"/>
</dbReference>
<dbReference type="PANTHER" id="PTHR10972">
    <property type="entry name" value="OXYSTEROL-BINDING PROTEIN-RELATED"/>
    <property type="match status" value="1"/>
</dbReference>
<accession>A0A177WBP5</accession>